<dbReference type="EC" id="4.2.3.1" evidence="5 12"/>
<evidence type="ECO:0000256" key="12">
    <source>
        <dbReference type="NCBIfam" id="TIGR00260"/>
    </source>
</evidence>
<evidence type="ECO:0000313" key="15">
    <source>
        <dbReference type="EMBL" id="MBN3546999.1"/>
    </source>
</evidence>
<evidence type="ECO:0000256" key="10">
    <source>
        <dbReference type="ARBA" id="ARBA00023239"/>
    </source>
</evidence>
<dbReference type="GO" id="GO:0004795">
    <property type="term" value="F:threonine synthase activity"/>
    <property type="evidence" value="ECO:0007669"/>
    <property type="project" value="UniProtKB-EC"/>
</dbReference>
<evidence type="ECO:0000256" key="4">
    <source>
        <dbReference type="ARBA" id="ARBA00005517"/>
    </source>
</evidence>
<comment type="pathway">
    <text evidence="3 13">Amino-acid biosynthesis; L-threonine biosynthesis; L-threonine from L-aspartate: step 5/5.</text>
</comment>
<protein>
    <recommendedName>
        <fullName evidence="6 12">Threonine synthase</fullName>
        <ecNumber evidence="5 12">4.2.3.1</ecNumber>
    </recommendedName>
</protein>
<keyword evidence="7 13" id="KW-0028">Amino-acid biosynthesis</keyword>
<keyword evidence="10 13" id="KW-0456">Lyase</keyword>
<feature type="domain" description="Tryptophan synthase beta chain-like PALP" evidence="14">
    <location>
        <begin position="58"/>
        <end position="350"/>
    </location>
</feature>
<dbReference type="InterPro" id="IPR050147">
    <property type="entry name" value="Ser/Thr_Dehydratase"/>
</dbReference>
<gene>
    <name evidence="15" type="ORF">JYA64_16955</name>
</gene>
<dbReference type="InterPro" id="IPR004450">
    <property type="entry name" value="Thr_synthase-like"/>
</dbReference>
<comment type="cofactor">
    <cofactor evidence="1 13">
        <name>pyridoxal 5'-phosphate</name>
        <dbReference type="ChEBI" id="CHEBI:597326"/>
    </cofactor>
</comment>
<dbReference type="PIRSF" id="PIRSF038945">
    <property type="entry name" value="Thr_synthase"/>
    <property type="match status" value="1"/>
</dbReference>
<proteinExistence type="inferred from homology"/>
<dbReference type="SUPFAM" id="SSF53686">
    <property type="entry name" value="Tryptophan synthase beta subunit-like PLP-dependent enzymes"/>
    <property type="match status" value="1"/>
</dbReference>
<dbReference type="InterPro" id="IPR001926">
    <property type="entry name" value="TrpB-like_PALP"/>
</dbReference>
<dbReference type="InterPro" id="IPR036052">
    <property type="entry name" value="TrpB-like_PALP_sf"/>
</dbReference>
<keyword evidence="9 13" id="KW-0663">Pyridoxal phosphate</keyword>
<evidence type="ECO:0000256" key="9">
    <source>
        <dbReference type="ARBA" id="ARBA00022898"/>
    </source>
</evidence>
<dbReference type="NCBIfam" id="TIGR00260">
    <property type="entry name" value="thrC"/>
    <property type="match status" value="1"/>
</dbReference>
<name>A0ABS2ZI34_9BACL</name>
<evidence type="ECO:0000256" key="13">
    <source>
        <dbReference type="PIRNR" id="PIRNR038945"/>
    </source>
</evidence>
<comment type="similarity">
    <text evidence="4 13">Belongs to the threonine synthase family.</text>
</comment>
<sequence length="387" mass="41670">MAQTNIKIIKSTICFVIQKLYKKLKVTIVWRVLNMQWNGLLHQYKGYLPINESTPLLSLNEGQTPLIPLEHLSKEWGIKLYAKYEGANPTGSFKDRGMVMAVAKAKEAGSKAIICASTGNTSAAAAAYGARAGLRCIVVIPDGKIAQGKLAQAKMYGAEIFAIEGNFDEALQMVKQMSEEEDFTLVNSVNPYRLEGQKTAAFELVDSLKKAPDILAIPVGNAGNISAYWKGFKEYDSVHSSGLPRIHGFQAEGAAPIVNGSVVKNPETVATAIRIGNPASWSLATAALEESGGLIDSVSDEEILEAYQMLASKEGVFAEPASCSTIAGLYKQYKQGLLPKGASVVAVLTGNGLKDPDIALKRVEQEPVVIPNDLEQLRQQLKGCVVK</sequence>
<dbReference type="InterPro" id="IPR026260">
    <property type="entry name" value="Thr_Synthase_bac/arc"/>
</dbReference>
<evidence type="ECO:0000256" key="8">
    <source>
        <dbReference type="ARBA" id="ARBA00022697"/>
    </source>
</evidence>
<evidence type="ECO:0000256" key="11">
    <source>
        <dbReference type="ARBA" id="ARBA00049144"/>
    </source>
</evidence>
<evidence type="ECO:0000259" key="14">
    <source>
        <dbReference type="Pfam" id="PF00291"/>
    </source>
</evidence>
<dbReference type="EMBL" id="JAFHKS010000044">
    <property type="protein sequence ID" value="MBN3546999.1"/>
    <property type="molecule type" value="Genomic_DNA"/>
</dbReference>
<comment type="function">
    <text evidence="2 13">Catalyzes the gamma-elimination of phosphate from L-phosphohomoserine and the beta-addition of water to produce L-threonine.</text>
</comment>
<comment type="caution">
    <text evidence="15">The sequence shown here is derived from an EMBL/GenBank/DDBJ whole genome shotgun (WGS) entry which is preliminary data.</text>
</comment>
<reference evidence="15 16" key="1">
    <citation type="submission" date="2021-01" db="EMBL/GenBank/DDBJ databases">
        <title>Genome Sequencing of Type Strains.</title>
        <authorList>
            <person name="Lemaire J.F."/>
            <person name="Inderbitzin P."/>
            <person name="Collins S.B."/>
            <person name="Wespe N."/>
            <person name="Knight-Connoni V."/>
        </authorList>
    </citation>
    <scope>NUCLEOTIDE SEQUENCE [LARGE SCALE GENOMIC DNA]</scope>
    <source>
        <strain evidence="15 16">DSM 14730</strain>
    </source>
</reference>
<dbReference type="Pfam" id="PF00291">
    <property type="entry name" value="PALP"/>
    <property type="match status" value="1"/>
</dbReference>
<dbReference type="InterPro" id="IPR000634">
    <property type="entry name" value="Ser/Thr_deHydtase_PyrdxlP-BS"/>
</dbReference>
<dbReference type="PROSITE" id="PS00165">
    <property type="entry name" value="DEHYDRATASE_SER_THR"/>
    <property type="match status" value="1"/>
</dbReference>
<accession>A0ABS2ZI34</accession>
<keyword evidence="16" id="KW-1185">Reference proteome</keyword>
<evidence type="ECO:0000256" key="6">
    <source>
        <dbReference type="ARBA" id="ARBA00018679"/>
    </source>
</evidence>
<comment type="catalytic activity">
    <reaction evidence="11 13">
        <text>O-phospho-L-homoserine + H2O = L-threonine + phosphate</text>
        <dbReference type="Rhea" id="RHEA:10840"/>
        <dbReference type="ChEBI" id="CHEBI:15377"/>
        <dbReference type="ChEBI" id="CHEBI:43474"/>
        <dbReference type="ChEBI" id="CHEBI:57590"/>
        <dbReference type="ChEBI" id="CHEBI:57926"/>
        <dbReference type="EC" id="4.2.3.1"/>
    </reaction>
</comment>
<organism evidence="15 16">
    <name type="scientific">Fictibacillus barbaricus</name>
    <dbReference type="NCBI Taxonomy" id="182136"/>
    <lineage>
        <taxon>Bacteria</taxon>
        <taxon>Bacillati</taxon>
        <taxon>Bacillota</taxon>
        <taxon>Bacilli</taxon>
        <taxon>Bacillales</taxon>
        <taxon>Fictibacillaceae</taxon>
        <taxon>Fictibacillus</taxon>
    </lineage>
</organism>
<evidence type="ECO:0000256" key="5">
    <source>
        <dbReference type="ARBA" id="ARBA00013028"/>
    </source>
</evidence>
<keyword evidence="8 13" id="KW-0791">Threonine biosynthesis</keyword>
<dbReference type="PANTHER" id="PTHR48078">
    <property type="entry name" value="THREONINE DEHYDRATASE, MITOCHONDRIAL-RELATED"/>
    <property type="match status" value="1"/>
</dbReference>
<evidence type="ECO:0000256" key="7">
    <source>
        <dbReference type="ARBA" id="ARBA00022605"/>
    </source>
</evidence>
<evidence type="ECO:0000256" key="3">
    <source>
        <dbReference type="ARBA" id="ARBA00004979"/>
    </source>
</evidence>
<dbReference type="Proteomes" id="UP001319060">
    <property type="component" value="Unassembled WGS sequence"/>
</dbReference>
<dbReference type="CDD" id="cd01563">
    <property type="entry name" value="Thr-synth_1"/>
    <property type="match status" value="1"/>
</dbReference>
<evidence type="ECO:0000256" key="2">
    <source>
        <dbReference type="ARBA" id="ARBA00003648"/>
    </source>
</evidence>
<dbReference type="PANTHER" id="PTHR48078:SF6">
    <property type="entry name" value="L-THREONINE DEHYDRATASE CATABOLIC TDCB"/>
    <property type="match status" value="1"/>
</dbReference>
<evidence type="ECO:0000313" key="16">
    <source>
        <dbReference type="Proteomes" id="UP001319060"/>
    </source>
</evidence>
<dbReference type="Gene3D" id="3.40.50.1100">
    <property type="match status" value="2"/>
</dbReference>
<evidence type="ECO:0000256" key="1">
    <source>
        <dbReference type="ARBA" id="ARBA00001933"/>
    </source>
</evidence>